<name>A0A8J7CF86_9CYAN</name>
<evidence type="ECO:0000259" key="2">
    <source>
        <dbReference type="Pfam" id="PF12849"/>
    </source>
</evidence>
<dbReference type="RefSeq" id="WP_190831577.1">
    <property type="nucleotide sequence ID" value="NZ_CAWPPI010000071.1"/>
</dbReference>
<reference evidence="3" key="1">
    <citation type="submission" date="2020-09" db="EMBL/GenBank/DDBJ databases">
        <title>Iningainema tapete sp. nov. (Scytonemataceae, Cyanobacteria) from greenhouses in central Florida (USA) produces two types of nodularin with biosynthetic potential for microcystin-LR and anabaenopeptins.</title>
        <authorList>
            <person name="Berthold D.E."/>
            <person name="Lefler F.W."/>
            <person name="Huang I.-S."/>
            <person name="Abdulla H."/>
            <person name="Zimba P.V."/>
            <person name="Laughinghouse H.D. IV."/>
        </authorList>
    </citation>
    <scope>NUCLEOTIDE SEQUENCE</scope>
    <source>
        <strain evidence="3">BLCCT55</strain>
    </source>
</reference>
<feature type="domain" description="PBP" evidence="2">
    <location>
        <begin position="21"/>
        <end position="189"/>
    </location>
</feature>
<sequence length="235" mass="23493">MLAKLNSRLFATAATVAALTVGISVAQPAQKASAQTAAGSTAAAELYRGFGVVDYQAIGSGAGVNEFRSGNVQIGATDIPVEPQAGETVRPVANLRIEAPVNGGDTGLSQDQFCAIIRGEVTTFSNGTPITVVFRSDNSGTKFIVNSVCGADGSSVPGAIGVGSTGAVLDTVASTPGAIGYAEQANIAALPSALGSPIIGPTYALFRSDDAEASAFIDSIIEAPDLVSALGYNPL</sequence>
<protein>
    <submittedName>
        <fullName evidence="3">Substrate-binding domain-containing protein</fullName>
    </submittedName>
</protein>
<comment type="caution">
    <text evidence="3">The sequence shown here is derived from an EMBL/GenBank/DDBJ whole genome shotgun (WGS) entry which is preliminary data.</text>
</comment>
<proteinExistence type="predicted"/>
<dbReference type="InterPro" id="IPR024370">
    <property type="entry name" value="PBP_domain"/>
</dbReference>
<evidence type="ECO:0000313" key="3">
    <source>
        <dbReference type="EMBL" id="MBD2774480.1"/>
    </source>
</evidence>
<dbReference type="EMBL" id="JACXAE010000071">
    <property type="protein sequence ID" value="MBD2774480.1"/>
    <property type="molecule type" value="Genomic_DNA"/>
</dbReference>
<organism evidence="3 4">
    <name type="scientific">Iningainema tapete BLCC-T55</name>
    <dbReference type="NCBI Taxonomy" id="2748662"/>
    <lineage>
        <taxon>Bacteria</taxon>
        <taxon>Bacillati</taxon>
        <taxon>Cyanobacteriota</taxon>
        <taxon>Cyanophyceae</taxon>
        <taxon>Nostocales</taxon>
        <taxon>Scytonemataceae</taxon>
        <taxon>Iningainema tapete</taxon>
    </lineage>
</organism>
<keyword evidence="1" id="KW-0732">Signal</keyword>
<gene>
    <name evidence="3" type="ORF">ICL16_21005</name>
</gene>
<dbReference type="Gene3D" id="3.40.190.10">
    <property type="entry name" value="Periplasmic binding protein-like II"/>
    <property type="match status" value="2"/>
</dbReference>
<feature type="signal peptide" evidence="1">
    <location>
        <begin position="1"/>
        <end position="26"/>
    </location>
</feature>
<dbReference type="Proteomes" id="UP000629098">
    <property type="component" value="Unassembled WGS sequence"/>
</dbReference>
<dbReference type="AlphaFoldDB" id="A0A8J7CF86"/>
<evidence type="ECO:0000256" key="1">
    <source>
        <dbReference type="SAM" id="SignalP"/>
    </source>
</evidence>
<accession>A0A8J7CF86</accession>
<keyword evidence="4" id="KW-1185">Reference proteome</keyword>
<dbReference type="SUPFAM" id="SSF53850">
    <property type="entry name" value="Periplasmic binding protein-like II"/>
    <property type="match status" value="1"/>
</dbReference>
<feature type="chain" id="PRO_5035193417" evidence="1">
    <location>
        <begin position="27"/>
        <end position="235"/>
    </location>
</feature>
<evidence type="ECO:0000313" key="4">
    <source>
        <dbReference type="Proteomes" id="UP000629098"/>
    </source>
</evidence>
<dbReference type="Pfam" id="PF12849">
    <property type="entry name" value="PBP_like_2"/>
    <property type="match status" value="1"/>
</dbReference>